<feature type="domain" description="IrrE N-terminal-like" evidence="1">
    <location>
        <begin position="59"/>
        <end position="168"/>
    </location>
</feature>
<dbReference type="PANTHER" id="PTHR43236">
    <property type="entry name" value="ANTITOXIN HIGA1"/>
    <property type="match status" value="1"/>
</dbReference>
<keyword evidence="4" id="KW-1185">Reference proteome</keyword>
<evidence type="ECO:0000259" key="1">
    <source>
        <dbReference type="Pfam" id="PF06114"/>
    </source>
</evidence>
<sequence length="174" mass="19926">MKIEAYSGTFENIDQIAKQVREKFKERFELVPTGSGVRDFFEDIVQFMGGSIEVEHHPEPYEVEGGSLFVQPNKSFTIYLSPITSPLRDNFTIAHELGHYFLHLPVEFSKPLVFARDGYSLIEKQANRFAGAFLMPKDELLEVISEYSNNKYLIANHFGVSIPALNYRRTEIGN</sequence>
<dbReference type="Proteomes" id="UP000509470">
    <property type="component" value="Segment"/>
</dbReference>
<organism evidence="2">
    <name type="scientific">Leptospira phage LE1</name>
    <dbReference type="NCBI Taxonomy" id="137511"/>
    <lineage>
        <taxon>Viruses</taxon>
        <taxon>Duplodnaviria</taxon>
        <taxon>Heunggongvirae</taxon>
        <taxon>Uroviricota</taxon>
        <taxon>Caudoviricetes</taxon>
        <taxon>Saintgironsvirus</taxon>
        <taxon>Saintgironsvirus LE1</taxon>
    </lineage>
</organism>
<reference evidence="3" key="2">
    <citation type="submission" date="2003-07" db="EMBL/GenBank/DDBJ databases">
        <title>Genomic organization of the temperate bacteriophage LE1 from the spirochete Leptospira biflexa, behaving as a plasmid.</title>
        <authorList>
            <person name="Bourhy P."/>
            <person name="Frangeul L."/>
            <person name="Glaser P."/>
            <person name="and Saint Girons I."/>
        </authorList>
    </citation>
    <scope>NUCLEOTIDE SEQUENCE</scope>
</reference>
<accession>Q9G094</accession>
<dbReference type="EMBL" id="AF261714">
    <property type="protein sequence ID" value="AAG16685.1"/>
    <property type="molecule type" value="Genomic_DNA"/>
</dbReference>
<reference evidence="2 4" key="1">
    <citation type="journal article" date="2000" name="J. Bacteriol.">
        <title>The LE1 bacteriophage replicates as a plasmid within Leptospira biflexa: construction of an L. biflexa-Escherichia coli shuttle vector.</title>
        <authorList>
            <person name="Saint Girons I."/>
            <person name="Bourhy P."/>
            <person name="Ottone C."/>
            <person name="Picardeau M."/>
            <person name="Yelton D."/>
            <person name="Hendrix R.W."/>
            <person name="Glaser P."/>
            <person name="Charon N."/>
        </authorList>
    </citation>
    <scope>NUCLEOTIDE SEQUENCE</scope>
</reference>
<protein>
    <submittedName>
        <fullName evidence="2">Orf2</fullName>
    </submittedName>
</protein>
<dbReference type="EMBL" id="BX571876">
    <property type="protein sequence ID" value="CAE14794.1"/>
    <property type="molecule type" value="Genomic_DNA"/>
</dbReference>
<dbReference type="InterPro" id="IPR052345">
    <property type="entry name" value="Rad_response_metalloprotease"/>
</dbReference>
<proteinExistence type="predicted"/>
<evidence type="ECO:0000313" key="2">
    <source>
        <dbReference type="EMBL" id="AAG16685.1"/>
    </source>
</evidence>
<gene>
    <name evidence="3" type="ORF">LE1-0081</name>
</gene>
<evidence type="ECO:0000313" key="4">
    <source>
        <dbReference type="Proteomes" id="UP000509470"/>
    </source>
</evidence>
<evidence type="ECO:0000313" key="3">
    <source>
        <dbReference type="EMBL" id="CAE14794.1"/>
    </source>
</evidence>
<dbReference type="InterPro" id="IPR010359">
    <property type="entry name" value="IrrE_HExxH"/>
</dbReference>
<name>Q9G094_9CAUD</name>
<dbReference type="Pfam" id="PF06114">
    <property type="entry name" value="Peptidase_M78"/>
    <property type="match status" value="1"/>
</dbReference>
<dbReference type="PANTHER" id="PTHR43236:SF1">
    <property type="entry name" value="BLL7220 PROTEIN"/>
    <property type="match status" value="1"/>
</dbReference>
<dbReference type="Gene3D" id="1.10.10.2910">
    <property type="match status" value="1"/>
</dbReference>